<evidence type="ECO:0000313" key="3">
    <source>
        <dbReference type="Proteomes" id="UP000094501"/>
    </source>
</evidence>
<gene>
    <name evidence="2" type="ORF">AUC68_12625</name>
</gene>
<evidence type="ECO:0000313" key="2">
    <source>
        <dbReference type="EMBL" id="ODS01203.1"/>
    </source>
</evidence>
<evidence type="ECO:0000256" key="1">
    <source>
        <dbReference type="SAM" id="Phobius"/>
    </source>
</evidence>
<feature type="transmembrane region" description="Helical" evidence="1">
    <location>
        <begin position="57"/>
        <end position="75"/>
    </location>
</feature>
<dbReference type="AlphaFoldDB" id="A0A1E3W5W4"/>
<dbReference type="Proteomes" id="UP000094501">
    <property type="component" value="Unassembled WGS sequence"/>
</dbReference>
<keyword evidence="1" id="KW-0812">Transmembrane</keyword>
<protein>
    <submittedName>
        <fullName evidence="2">Uncharacterized protein</fullName>
    </submittedName>
</protein>
<dbReference type="STRING" id="1774968.AUC68_12625"/>
<comment type="caution">
    <text evidence="2">The sequence shown here is derived from an EMBL/GenBank/DDBJ whole genome shotgun (WGS) entry which is preliminary data.</text>
</comment>
<proteinExistence type="predicted"/>
<keyword evidence="3" id="KW-1185">Reference proteome</keyword>
<sequence>MVPALTALPAFAAAVAGEVLHIRSWIYYVLAGGASLAAIPLLAGAAAEAPALPASEYMTIFATAGFAGGLTYWFLAGRGA</sequence>
<keyword evidence="1" id="KW-0472">Membrane</keyword>
<organism evidence="2 3">
    <name type="scientific">Methyloceanibacter methanicus</name>
    <dbReference type="NCBI Taxonomy" id="1774968"/>
    <lineage>
        <taxon>Bacteria</taxon>
        <taxon>Pseudomonadati</taxon>
        <taxon>Pseudomonadota</taxon>
        <taxon>Alphaproteobacteria</taxon>
        <taxon>Hyphomicrobiales</taxon>
        <taxon>Hyphomicrobiaceae</taxon>
        <taxon>Methyloceanibacter</taxon>
    </lineage>
</organism>
<keyword evidence="1" id="KW-1133">Transmembrane helix</keyword>
<name>A0A1E3W5W4_9HYPH</name>
<feature type="transmembrane region" description="Helical" evidence="1">
    <location>
        <begin position="26"/>
        <end position="45"/>
    </location>
</feature>
<dbReference type="RefSeq" id="WP_069436040.1">
    <property type="nucleotide sequence ID" value="NZ_LPWG01000002.1"/>
</dbReference>
<reference evidence="2 3" key="1">
    <citation type="journal article" date="2016" name="Environ. Microbiol.">
        <title>New Methyloceanibacter diversity from North Sea sediments includes methanotroph containing solely the soluble methane monooxygenase.</title>
        <authorList>
            <person name="Vekeman B."/>
            <person name="Kerckhof F.M."/>
            <person name="Cremers G."/>
            <person name="de Vos P."/>
            <person name="Vandamme P."/>
            <person name="Boon N."/>
            <person name="Op den Camp H.J."/>
            <person name="Heylen K."/>
        </authorList>
    </citation>
    <scope>NUCLEOTIDE SEQUENCE [LARGE SCALE GENOMIC DNA]</scope>
    <source>
        <strain evidence="2 3">R-67174</strain>
    </source>
</reference>
<accession>A0A1E3W5W4</accession>
<dbReference type="EMBL" id="LPWG01000002">
    <property type="protein sequence ID" value="ODS01203.1"/>
    <property type="molecule type" value="Genomic_DNA"/>
</dbReference>